<comment type="caution">
    <text evidence="1">The sequence shown here is derived from an EMBL/GenBank/DDBJ whole genome shotgun (WGS) entry which is preliminary data.</text>
</comment>
<accession>A0A7W9DJR5</accession>
<protein>
    <submittedName>
        <fullName evidence="1">Uncharacterized protein</fullName>
    </submittedName>
</protein>
<gene>
    <name evidence="1" type="ORF">HDE69_002047</name>
</gene>
<dbReference type="EMBL" id="JACHCF010000004">
    <property type="protein sequence ID" value="MBB5620994.1"/>
    <property type="molecule type" value="Genomic_DNA"/>
</dbReference>
<organism evidence="1 2">
    <name type="scientific">Pedobacter cryoconitis</name>
    <dbReference type="NCBI Taxonomy" id="188932"/>
    <lineage>
        <taxon>Bacteria</taxon>
        <taxon>Pseudomonadati</taxon>
        <taxon>Bacteroidota</taxon>
        <taxon>Sphingobacteriia</taxon>
        <taxon>Sphingobacteriales</taxon>
        <taxon>Sphingobacteriaceae</taxon>
        <taxon>Pedobacter</taxon>
    </lineage>
</organism>
<reference evidence="1 2" key="1">
    <citation type="submission" date="2020-08" db="EMBL/GenBank/DDBJ databases">
        <title>Genomic Encyclopedia of Type Strains, Phase IV (KMG-V): Genome sequencing to study the core and pangenomes of soil and plant-associated prokaryotes.</title>
        <authorList>
            <person name="Whitman W."/>
        </authorList>
    </citation>
    <scope>NUCLEOTIDE SEQUENCE [LARGE SCALE GENOMIC DNA]</scope>
    <source>
        <strain evidence="1 2">MP7CTX6</strain>
    </source>
</reference>
<evidence type="ECO:0000313" key="2">
    <source>
        <dbReference type="Proteomes" id="UP000537718"/>
    </source>
</evidence>
<sequence>MAGNWADSRAKPMTGRIDRMSGSFLRKITKFRHDYTHKHIKWNILKPTL</sequence>
<dbReference type="Proteomes" id="UP000537718">
    <property type="component" value="Unassembled WGS sequence"/>
</dbReference>
<proteinExistence type="predicted"/>
<name>A0A7W9DJR5_9SPHI</name>
<evidence type="ECO:0000313" key="1">
    <source>
        <dbReference type="EMBL" id="MBB5620994.1"/>
    </source>
</evidence>
<dbReference type="AlphaFoldDB" id="A0A7W9DJR5"/>